<comment type="caution">
    <text evidence="2">The sequence shown here is derived from an EMBL/GenBank/DDBJ whole genome shotgun (WGS) entry which is preliminary data.</text>
</comment>
<name>A0A1Y2EDU5_9BASI</name>
<accession>A0A1Y2EDU5</accession>
<organism evidence="2 3">
    <name type="scientific">Leucosporidium creatinivorum</name>
    <dbReference type="NCBI Taxonomy" id="106004"/>
    <lineage>
        <taxon>Eukaryota</taxon>
        <taxon>Fungi</taxon>
        <taxon>Dikarya</taxon>
        <taxon>Basidiomycota</taxon>
        <taxon>Pucciniomycotina</taxon>
        <taxon>Microbotryomycetes</taxon>
        <taxon>Leucosporidiales</taxon>
        <taxon>Leucosporidium</taxon>
    </lineage>
</organism>
<evidence type="ECO:0000256" key="1">
    <source>
        <dbReference type="SAM" id="MobiDB-lite"/>
    </source>
</evidence>
<sequence>MCMPATCPTCNKTTWRGCGKHIASVMDKVPVEERCQCPRAGAGTAPAAARASSGSVVDSVDAL</sequence>
<dbReference type="InParanoid" id="A0A1Y2EDU5"/>
<dbReference type="OrthoDB" id="88410at2759"/>
<protein>
    <submittedName>
        <fullName evidence="2">Uncharacterized protein</fullName>
    </submittedName>
</protein>
<dbReference type="PANTHER" id="PTHR34724">
    <property type="entry name" value="OS12G0596101 PROTEIN"/>
    <property type="match status" value="1"/>
</dbReference>
<dbReference type="Proteomes" id="UP000193467">
    <property type="component" value="Unassembled WGS sequence"/>
</dbReference>
<dbReference type="EMBL" id="MCGR01000056">
    <property type="protein sequence ID" value="ORY69436.1"/>
    <property type="molecule type" value="Genomic_DNA"/>
</dbReference>
<evidence type="ECO:0000313" key="2">
    <source>
        <dbReference type="EMBL" id="ORY69436.1"/>
    </source>
</evidence>
<feature type="region of interest" description="Disordered" evidence="1">
    <location>
        <begin position="41"/>
        <end position="63"/>
    </location>
</feature>
<reference evidence="2 3" key="1">
    <citation type="submission" date="2016-07" db="EMBL/GenBank/DDBJ databases">
        <title>Pervasive Adenine N6-methylation of Active Genes in Fungi.</title>
        <authorList>
            <consortium name="DOE Joint Genome Institute"/>
            <person name="Mondo S.J."/>
            <person name="Dannebaum R.O."/>
            <person name="Kuo R.C."/>
            <person name="Labutti K."/>
            <person name="Haridas S."/>
            <person name="Kuo A."/>
            <person name="Salamov A."/>
            <person name="Ahrendt S.R."/>
            <person name="Lipzen A."/>
            <person name="Sullivan W."/>
            <person name="Andreopoulos W.B."/>
            <person name="Clum A."/>
            <person name="Lindquist E."/>
            <person name="Daum C."/>
            <person name="Ramamoorthy G.K."/>
            <person name="Gryganskyi A."/>
            <person name="Culley D."/>
            <person name="Magnuson J.K."/>
            <person name="James T.Y."/>
            <person name="O'Malley M.A."/>
            <person name="Stajich J.E."/>
            <person name="Spatafora J.W."/>
            <person name="Visel A."/>
            <person name="Grigoriev I.V."/>
        </authorList>
    </citation>
    <scope>NUCLEOTIDE SEQUENCE [LARGE SCALE GENOMIC DNA]</scope>
    <source>
        <strain evidence="2 3">62-1032</strain>
    </source>
</reference>
<evidence type="ECO:0000313" key="3">
    <source>
        <dbReference type="Proteomes" id="UP000193467"/>
    </source>
</evidence>
<dbReference type="PANTHER" id="PTHR34724:SF2">
    <property type="entry name" value="OS12G0596101 PROTEIN"/>
    <property type="match status" value="1"/>
</dbReference>
<dbReference type="AlphaFoldDB" id="A0A1Y2EDU5"/>
<keyword evidence="3" id="KW-1185">Reference proteome</keyword>
<gene>
    <name evidence="2" type="ORF">BCR35DRAFT_308022</name>
</gene>
<proteinExistence type="predicted"/>